<accession>A0A0H4TUF3</accession>
<evidence type="ECO:0000256" key="2">
    <source>
        <dbReference type="ARBA" id="ARBA00022980"/>
    </source>
</evidence>
<evidence type="ECO:0000256" key="5">
    <source>
        <dbReference type="HAMAP-Rule" id="MF_00374"/>
    </source>
</evidence>
<dbReference type="Gene3D" id="1.10.287.310">
    <property type="match status" value="1"/>
</dbReference>
<proteinExistence type="inferred from homology"/>
<evidence type="ECO:0000256" key="3">
    <source>
        <dbReference type="ARBA" id="ARBA00023274"/>
    </source>
</evidence>
<sequence>MKTEEIRKLTIDKIEEEIEDAREKLMRMRFQIATGELKDQNLPRTTRREIARLLTVLREKRAEPKTEGEA</sequence>
<organism evidence="7">
    <name type="scientific">uncultured Chloroflexi bacterium Rifle_16ft_4_minimus_5762</name>
    <dbReference type="NCBI Taxonomy" id="1665077"/>
    <lineage>
        <taxon>Bacteria</taxon>
        <taxon>Bacillati</taxon>
        <taxon>Chloroflexota</taxon>
        <taxon>environmental samples</taxon>
    </lineage>
</organism>
<evidence type="ECO:0000256" key="6">
    <source>
        <dbReference type="SAM" id="Coils"/>
    </source>
</evidence>
<dbReference type="GO" id="GO:0006412">
    <property type="term" value="P:translation"/>
    <property type="evidence" value="ECO:0007669"/>
    <property type="project" value="UniProtKB-UniRule"/>
</dbReference>
<dbReference type="PANTHER" id="PTHR10916:SF0">
    <property type="entry name" value="LARGE RIBOSOMAL SUBUNIT PROTEIN UL29C"/>
    <property type="match status" value="1"/>
</dbReference>
<feature type="coiled-coil region" evidence="6">
    <location>
        <begin position="4"/>
        <end position="31"/>
    </location>
</feature>
<dbReference type="CDD" id="cd00427">
    <property type="entry name" value="Ribosomal_L29_HIP"/>
    <property type="match status" value="1"/>
</dbReference>
<dbReference type="Pfam" id="PF00831">
    <property type="entry name" value="Ribosomal_L29"/>
    <property type="match status" value="1"/>
</dbReference>
<evidence type="ECO:0000256" key="4">
    <source>
        <dbReference type="ARBA" id="ARBA00035204"/>
    </source>
</evidence>
<dbReference type="AlphaFoldDB" id="A0A0H4TUF3"/>
<dbReference type="GO" id="GO:0003735">
    <property type="term" value="F:structural constituent of ribosome"/>
    <property type="evidence" value="ECO:0007669"/>
    <property type="project" value="InterPro"/>
</dbReference>
<dbReference type="HAMAP" id="MF_00374">
    <property type="entry name" value="Ribosomal_uL29"/>
    <property type="match status" value="1"/>
</dbReference>
<keyword evidence="3 5" id="KW-0687">Ribonucleoprotein</keyword>
<dbReference type="NCBIfam" id="TIGR00012">
    <property type="entry name" value="L29"/>
    <property type="match status" value="1"/>
</dbReference>
<dbReference type="InterPro" id="IPR036049">
    <property type="entry name" value="Ribosomal_uL29_sf"/>
</dbReference>
<reference evidence="7" key="1">
    <citation type="journal article" date="2015" name="ISME J.">
        <title>Aquifer environment selects for microbial species cohorts in sediment and groundwater.</title>
        <authorList>
            <person name="Hug L.A."/>
            <person name="Thomas B.C."/>
            <person name="Brown C.T."/>
            <person name="Frischkorn K.R."/>
            <person name="Williams K.H."/>
            <person name="Tringe S.G."/>
            <person name="Banfield J.F."/>
        </authorList>
    </citation>
    <scope>NUCLEOTIDE SEQUENCE</scope>
</reference>
<name>A0A0H4TUF3_9CHLR</name>
<evidence type="ECO:0000313" key="7">
    <source>
        <dbReference type="EMBL" id="AKQ04474.1"/>
    </source>
</evidence>
<gene>
    <name evidence="5" type="primary">rpmC</name>
</gene>
<keyword evidence="2 5" id="KW-0689">Ribosomal protein</keyword>
<dbReference type="InterPro" id="IPR050063">
    <property type="entry name" value="Ribosomal_protein_uL29"/>
</dbReference>
<keyword evidence="6" id="KW-0175">Coiled coil</keyword>
<dbReference type="EMBL" id="KT007040">
    <property type="protein sequence ID" value="AKQ04474.1"/>
    <property type="molecule type" value="Genomic_DNA"/>
</dbReference>
<dbReference type="PANTHER" id="PTHR10916">
    <property type="entry name" value="60S RIBOSOMAL PROTEIN L35/50S RIBOSOMAL PROTEIN L29"/>
    <property type="match status" value="1"/>
</dbReference>
<comment type="similarity">
    <text evidence="1 5">Belongs to the universal ribosomal protein uL29 family.</text>
</comment>
<evidence type="ECO:0000256" key="1">
    <source>
        <dbReference type="ARBA" id="ARBA00009254"/>
    </source>
</evidence>
<dbReference type="SUPFAM" id="SSF46561">
    <property type="entry name" value="Ribosomal protein L29 (L29p)"/>
    <property type="match status" value="1"/>
</dbReference>
<dbReference type="GO" id="GO:0022625">
    <property type="term" value="C:cytosolic large ribosomal subunit"/>
    <property type="evidence" value="ECO:0007669"/>
    <property type="project" value="TreeGrafter"/>
</dbReference>
<protein>
    <recommendedName>
        <fullName evidence="4 5">Large ribosomal subunit protein uL29</fullName>
    </recommendedName>
</protein>
<dbReference type="InterPro" id="IPR001854">
    <property type="entry name" value="Ribosomal_uL29"/>
</dbReference>